<reference evidence="2" key="1">
    <citation type="submission" date="2012-09" db="EMBL/GenBank/DDBJ databases">
        <authorList>
            <person name="Martin A.A."/>
        </authorList>
    </citation>
    <scope>NUCLEOTIDE SEQUENCE</scope>
</reference>
<dbReference type="PANTHER" id="PTHR38630:SF1">
    <property type="entry name" value="DEK_C DOMAIN-CONTAINING PROTEIN-RELATED"/>
    <property type="match status" value="1"/>
</dbReference>
<dbReference type="Pfam" id="PF24983">
    <property type="entry name" value="DUF7774"/>
    <property type="match status" value="1"/>
</dbReference>
<keyword evidence="2" id="KW-1185">Reference proteome</keyword>
<evidence type="ECO:0000313" key="3">
    <source>
        <dbReference type="WBParaSite" id="ACAC_0000337501-mRNA-1"/>
    </source>
</evidence>
<organism evidence="2 3">
    <name type="scientific">Angiostrongylus cantonensis</name>
    <name type="common">Rat lungworm</name>
    <dbReference type="NCBI Taxonomy" id="6313"/>
    <lineage>
        <taxon>Eukaryota</taxon>
        <taxon>Metazoa</taxon>
        <taxon>Ecdysozoa</taxon>
        <taxon>Nematoda</taxon>
        <taxon>Chromadorea</taxon>
        <taxon>Rhabditida</taxon>
        <taxon>Rhabditina</taxon>
        <taxon>Rhabditomorpha</taxon>
        <taxon>Strongyloidea</taxon>
        <taxon>Metastrongylidae</taxon>
        <taxon>Angiostrongylus</taxon>
    </lineage>
</organism>
<evidence type="ECO:0000313" key="2">
    <source>
        <dbReference type="Proteomes" id="UP000035642"/>
    </source>
</evidence>
<evidence type="ECO:0000259" key="1">
    <source>
        <dbReference type="Pfam" id="PF24983"/>
    </source>
</evidence>
<dbReference type="PANTHER" id="PTHR38630">
    <property type="entry name" value="PROTEIN CBG12780"/>
    <property type="match status" value="1"/>
</dbReference>
<reference evidence="3" key="2">
    <citation type="submission" date="2017-02" db="UniProtKB">
        <authorList>
            <consortium name="WormBaseParasite"/>
        </authorList>
    </citation>
    <scope>IDENTIFICATION</scope>
</reference>
<proteinExistence type="predicted"/>
<dbReference type="InterPro" id="IPR056676">
    <property type="entry name" value="DUF7774"/>
</dbReference>
<sequence length="118" mass="13332">LDAAQKILKVAYKEKAFERTLTKEENDTLGKFFSGKIPYDANVLNVLDGVLDKTIEYFRANKTNLDPETKALIEQRAALKAAMLQTMLAKPTFIPSEWVKQYEGIVHRIPTSLSDAFP</sequence>
<name>A0A0K0D012_ANGCA</name>
<dbReference type="AlphaFoldDB" id="A0A0K0D012"/>
<protein>
    <submittedName>
        <fullName evidence="3">ATP synthase subunit d, mitochondrial</fullName>
    </submittedName>
</protein>
<dbReference type="WBParaSite" id="ACAC_0000337501-mRNA-1">
    <property type="protein sequence ID" value="ACAC_0000337501-mRNA-1"/>
    <property type="gene ID" value="ACAC_0000337501"/>
</dbReference>
<accession>A0A0K0D012</accession>
<dbReference type="Proteomes" id="UP000035642">
    <property type="component" value="Unassembled WGS sequence"/>
</dbReference>
<feature type="domain" description="DUF7774" evidence="1">
    <location>
        <begin position="3"/>
        <end position="87"/>
    </location>
</feature>